<feature type="compositionally biased region" description="Low complexity" evidence="1">
    <location>
        <begin position="29"/>
        <end position="100"/>
    </location>
</feature>
<evidence type="ECO:0000313" key="2">
    <source>
        <dbReference type="EMBL" id="QBZ58322.1"/>
    </source>
</evidence>
<reference evidence="2 3" key="1">
    <citation type="journal article" date="2019" name="Mol. Biol. Evol.">
        <title>Blast fungal genomes show frequent chromosomal changes, gene gains and losses, and effector gene turnover.</title>
        <authorList>
            <person name="Gomez Luciano L.B."/>
            <person name="Jason Tsai I."/>
            <person name="Chuma I."/>
            <person name="Tosa Y."/>
            <person name="Chen Y.H."/>
            <person name="Li J.Y."/>
            <person name="Li M.Y."/>
            <person name="Jade Lu M.Y."/>
            <person name="Nakayashiki H."/>
            <person name="Li W.H."/>
        </authorList>
    </citation>
    <scope>NUCLEOTIDE SEQUENCE [LARGE SCALE GENOMIC DNA]</scope>
    <source>
        <strain evidence="2">MZ5-1-6</strain>
    </source>
</reference>
<protein>
    <submittedName>
        <fullName evidence="2">Uncharacterized protein</fullName>
    </submittedName>
</protein>
<dbReference type="EMBL" id="CP034206">
    <property type="protein sequence ID" value="QBZ58322.1"/>
    <property type="molecule type" value="Genomic_DNA"/>
</dbReference>
<dbReference type="Proteomes" id="UP000294847">
    <property type="component" value="Chromosome 3"/>
</dbReference>
<name>A0A4P7N9C6_PYROR</name>
<dbReference type="AlphaFoldDB" id="A0A4P7N9C6"/>
<proteinExistence type="predicted"/>
<evidence type="ECO:0000256" key="1">
    <source>
        <dbReference type="SAM" id="MobiDB-lite"/>
    </source>
</evidence>
<organism evidence="2 3">
    <name type="scientific">Pyricularia oryzae</name>
    <name type="common">Rice blast fungus</name>
    <name type="synonym">Magnaporthe oryzae</name>
    <dbReference type="NCBI Taxonomy" id="318829"/>
    <lineage>
        <taxon>Eukaryota</taxon>
        <taxon>Fungi</taxon>
        <taxon>Dikarya</taxon>
        <taxon>Ascomycota</taxon>
        <taxon>Pezizomycotina</taxon>
        <taxon>Sordariomycetes</taxon>
        <taxon>Sordariomycetidae</taxon>
        <taxon>Magnaporthales</taxon>
        <taxon>Pyriculariaceae</taxon>
        <taxon>Pyricularia</taxon>
    </lineage>
</organism>
<evidence type="ECO:0000313" key="3">
    <source>
        <dbReference type="Proteomes" id="UP000294847"/>
    </source>
</evidence>
<gene>
    <name evidence="2" type="ORF">PoMZ_03272</name>
</gene>
<accession>A0A4P7N9C6</accession>
<sequence length="181" mass="18686">MVKVVPLNSAASMLSTPTSLRGRRRSSRSRGTSTRLENLSATSSSACAATAPADPPATACASPAGRPPLLVDAPPAPAPADSFSSAASAAARRLARGSPSTGLDTSKPWARSSRTPMGSSPVRVWARAWSVPRQAAAGEPLVLDDDDADRDMSIMLSISSSLMAWMPLRSSMASISGFSCR</sequence>
<feature type="region of interest" description="Disordered" evidence="1">
    <location>
        <begin position="1"/>
        <end position="117"/>
    </location>
</feature>